<evidence type="ECO:0000313" key="2">
    <source>
        <dbReference type="EMBL" id="GIJ70827.1"/>
    </source>
</evidence>
<name>A0A8J4EG70_9ACTN</name>
<organism evidence="2 3">
    <name type="scientific">Virgisporangium ochraceum</name>
    <dbReference type="NCBI Taxonomy" id="65505"/>
    <lineage>
        <taxon>Bacteria</taxon>
        <taxon>Bacillati</taxon>
        <taxon>Actinomycetota</taxon>
        <taxon>Actinomycetes</taxon>
        <taxon>Micromonosporales</taxon>
        <taxon>Micromonosporaceae</taxon>
        <taxon>Virgisporangium</taxon>
    </lineage>
</organism>
<protein>
    <recommendedName>
        <fullName evidence="1">Roadblock/LAMTOR2 domain-containing protein</fullName>
    </recommendedName>
</protein>
<dbReference type="Pfam" id="PF03259">
    <property type="entry name" value="Robl_LC7"/>
    <property type="match status" value="1"/>
</dbReference>
<reference evidence="2" key="1">
    <citation type="submission" date="2021-01" db="EMBL/GenBank/DDBJ databases">
        <title>Whole genome shotgun sequence of Virgisporangium ochraceum NBRC 16418.</title>
        <authorList>
            <person name="Komaki H."/>
            <person name="Tamura T."/>
        </authorList>
    </citation>
    <scope>NUCLEOTIDE SEQUENCE</scope>
    <source>
        <strain evidence="2">NBRC 16418</strain>
    </source>
</reference>
<dbReference type="Proteomes" id="UP000635606">
    <property type="component" value="Unassembled WGS sequence"/>
</dbReference>
<evidence type="ECO:0000259" key="1">
    <source>
        <dbReference type="SMART" id="SM00960"/>
    </source>
</evidence>
<dbReference type="SMART" id="SM00960">
    <property type="entry name" value="Robl_LC7"/>
    <property type="match status" value="1"/>
</dbReference>
<keyword evidence="3" id="KW-1185">Reference proteome</keyword>
<dbReference type="SUPFAM" id="SSF103196">
    <property type="entry name" value="Roadblock/LC7 domain"/>
    <property type="match status" value="1"/>
</dbReference>
<evidence type="ECO:0000313" key="3">
    <source>
        <dbReference type="Proteomes" id="UP000635606"/>
    </source>
</evidence>
<comment type="caution">
    <text evidence="2">The sequence shown here is derived from an EMBL/GenBank/DDBJ whole genome shotgun (WGS) entry which is preliminary data.</text>
</comment>
<feature type="domain" description="Roadblock/LAMTOR2" evidence="1">
    <location>
        <begin position="12"/>
        <end position="101"/>
    </location>
</feature>
<dbReference type="EMBL" id="BOPH01000083">
    <property type="protein sequence ID" value="GIJ70827.1"/>
    <property type="molecule type" value="Genomic_DNA"/>
</dbReference>
<dbReference type="AlphaFoldDB" id="A0A8J4EG70"/>
<dbReference type="InterPro" id="IPR004942">
    <property type="entry name" value="Roadblock/LAMTOR2_dom"/>
</dbReference>
<sequence>MTQSHLAVTDLAGLLERLVDRIPGAESAVLLTTDGHAMASWGGGFPRTTAQISRLASTVRGLAGASGPETLGPVWRTVVMLDHELLALAPAGPDAVFGVTLNGLTALDTTLDSVLDDTATAAEHAGRVLAAHDIRTVPFVPRHAARDGAPAVRTPLRRRTGGRHSAEFSAAQLNFRDPAQPTDDQLERMLSRLRSL</sequence>
<gene>
    <name evidence="2" type="ORF">Voc01_057440</name>
</gene>
<dbReference type="Gene3D" id="3.30.450.30">
    <property type="entry name" value="Dynein light chain 2a, cytoplasmic"/>
    <property type="match status" value="1"/>
</dbReference>
<accession>A0A8J4EG70</accession>
<proteinExistence type="predicted"/>